<dbReference type="RefSeq" id="WP_092571163.1">
    <property type="nucleotide sequence ID" value="NZ_BMXH01000006.1"/>
</dbReference>
<sequence>MQDEGISNWLGERIGEALRFVIDLLSLFFANIHDGVERFVTGLTDALGISPTLFSLIFLLIGLWLLYRGVRALLSRRFVGGLIWLFAAMIMLSWLVG</sequence>
<feature type="transmembrane region" description="Helical" evidence="1">
    <location>
        <begin position="46"/>
        <end position="66"/>
    </location>
</feature>
<dbReference type="Proteomes" id="UP000198500">
    <property type="component" value="Unassembled WGS sequence"/>
</dbReference>
<dbReference type="OrthoDB" id="7361737at2"/>
<keyword evidence="1" id="KW-0472">Membrane</keyword>
<keyword evidence="1" id="KW-1133">Transmembrane helix</keyword>
<protein>
    <submittedName>
        <fullName evidence="2">Uncharacterized protein</fullName>
    </submittedName>
</protein>
<proteinExistence type="predicted"/>
<accession>A0A1H3F3C4</accession>
<dbReference type="EMBL" id="FNNI01000007">
    <property type="protein sequence ID" value="SDX84858.1"/>
    <property type="molecule type" value="Genomic_DNA"/>
</dbReference>
<keyword evidence="1" id="KW-0812">Transmembrane</keyword>
<evidence type="ECO:0000256" key="1">
    <source>
        <dbReference type="SAM" id="Phobius"/>
    </source>
</evidence>
<feature type="transmembrane region" description="Helical" evidence="1">
    <location>
        <begin position="78"/>
        <end position="96"/>
    </location>
</feature>
<name>A0A1H3F3C4_9GAMM</name>
<evidence type="ECO:0000313" key="3">
    <source>
        <dbReference type="Proteomes" id="UP000198500"/>
    </source>
</evidence>
<evidence type="ECO:0000313" key="2">
    <source>
        <dbReference type="EMBL" id="SDX84858.1"/>
    </source>
</evidence>
<gene>
    <name evidence="2" type="ORF">SAMN05443545_107321</name>
</gene>
<dbReference type="AlphaFoldDB" id="A0A1H3F3C4"/>
<keyword evidence="3" id="KW-1185">Reference proteome</keyword>
<organism evidence="2 3">
    <name type="scientific">Aidingimonas halophila</name>
    <dbReference type="NCBI Taxonomy" id="574349"/>
    <lineage>
        <taxon>Bacteria</taxon>
        <taxon>Pseudomonadati</taxon>
        <taxon>Pseudomonadota</taxon>
        <taxon>Gammaproteobacteria</taxon>
        <taxon>Oceanospirillales</taxon>
        <taxon>Halomonadaceae</taxon>
        <taxon>Aidingimonas</taxon>
    </lineage>
</organism>
<reference evidence="2 3" key="1">
    <citation type="submission" date="2016-10" db="EMBL/GenBank/DDBJ databases">
        <authorList>
            <person name="de Groot N.N."/>
        </authorList>
    </citation>
    <scope>NUCLEOTIDE SEQUENCE [LARGE SCALE GENOMIC DNA]</scope>
    <source>
        <strain evidence="2 3">DSM 19219</strain>
    </source>
</reference>
<dbReference type="STRING" id="574349.SAMN05443545_107321"/>